<dbReference type="InterPro" id="IPR011009">
    <property type="entry name" value="Kinase-like_dom_sf"/>
</dbReference>
<dbReference type="SMART" id="SM00587">
    <property type="entry name" value="CHK"/>
    <property type="match status" value="1"/>
</dbReference>
<dbReference type="PANTHER" id="PTHR11012:SF30">
    <property type="entry name" value="PROTEIN KINASE-LIKE DOMAIN-CONTAINING"/>
    <property type="match status" value="1"/>
</dbReference>
<gene>
    <name evidence="3 4" type="primary">LOC109477866</name>
</gene>
<evidence type="ECO:0000313" key="2">
    <source>
        <dbReference type="Proteomes" id="UP000515135"/>
    </source>
</evidence>
<dbReference type="GeneID" id="109477866"/>
<dbReference type="InterPro" id="IPR015897">
    <property type="entry name" value="CHK_kinase-like"/>
</dbReference>
<protein>
    <submittedName>
        <fullName evidence="3 4">Uncharacterized protein LOC109477866</fullName>
    </submittedName>
</protein>
<dbReference type="RefSeq" id="XP_019634870.1">
    <property type="nucleotide sequence ID" value="XM_019779311.1"/>
</dbReference>
<name>A0A6P4YZZ4_BRABE</name>
<dbReference type="InterPro" id="IPR004119">
    <property type="entry name" value="EcKL"/>
</dbReference>
<dbReference type="OrthoDB" id="191037at2759"/>
<proteinExistence type="predicted"/>
<evidence type="ECO:0000259" key="1">
    <source>
        <dbReference type="SMART" id="SM00587"/>
    </source>
</evidence>
<dbReference type="Pfam" id="PF02958">
    <property type="entry name" value="EcKL"/>
    <property type="match status" value="1"/>
</dbReference>
<dbReference type="SUPFAM" id="SSF56112">
    <property type="entry name" value="Protein kinase-like (PK-like)"/>
    <property type="match status" value="1"/>
</dbReference>
<evidence type="ECO:0000313" key="3">
    <source>
        <dbReference type="RefSeq" id="XP_019634870.1"/>
    </source>
</evidence>
<evidence type="ECO:0000313" key="4">
    <source>
        <dbReference type="RefSeq" id="XP_019634871.1"/>
    </source>
</evidence>
<accession>A0A6P4YZZ4</accession>
<dbReference type="KEGG" id="bbel:109477866"/>
<sequence length="408" mass="44794">MSFTEIPTSKEHITVPWVQEVLSRYFSNQGNTEDTDDNSAQVVVKSLDGQGTVGPGQGFLSNRIALVAMGTVGDTPMTTHLMVKMSTNDPDISQLVHDLRFDSIEVNYYNLALPALRSEVERLEGTGSKVVRSGEEEGTAVPLPVPRCYHAAYDNSSGKSVLVLDNLQSKGFFTKKFSDGLLLEEIKLTVSALAKLHAISYSAMQRGQLPSTGFDWLFDASEEAANSAISQAFHDGVDQFATAFPDQSELVSLLRRLGKRVHGILGSETEGPLMVLCHGDCWANNIMFKVDDAGVPVDAMLVDWQFVCRASPSSDLALLLLSSTDRSLRQRHVDEILAHYHGVLTATIQKYGLALPGYSLDILRADYLAERVLGLVQCMASYDCFVGHQASMERLRDSVEELRESNLI</sequence>
<reference evidence="3 4" key="1">
    <citation type="submission" date="2025-04" db="UniProtKB">
        <authorList>
            <consortium name="RefSeq"/>
        </authorList>
    </citation>
    <scope>IDENTIFICATION</scope>
    <source>
        <tissue evidence="3 4">Gonad</tissue>
    </source>
</reference>
<dbReference type="PANTHER" id="PTHR11012">
    <property type="entry name" value="PROTEIN KINASE-LIKE DOMAIN-CONTAINING"/>
    <property type="match status" value="1"/>
</dbReference>
<dbReference type="AlphaFoldDB" id="A0A6P4YZZ4"/>
<feature type="domain" description="CHK kinase-like" evidence="1">
    <location>
        <begin position="162"/>
        <end position="350"/>
    </location>
</feature>
<dbReference type="Proteomes" id="UP000515135">
    <property type="component" value="Unplaced"/>
</dbReference>
<keyword evidence="2" id="KW-1185">Reference proteome</keyword>
<dbReference type="RefSeq" id="XP_019634871.1">
    <property type="nucleotide sequence ID" value="XM_019779312.1"/>
</dbReference>
<dbReference type="Gene3D" id="3.90.1200.10">
    <property type="match status" value="1"/>
</dbReference>
<organism evidence="2 3">
    <name type="scientific">Branchiostoma belcheri</name>
    <name type="common">Amphioxus</name>
    <dbReference type="NCBI Taxonomy" id="7741"/>
    <lineage>
        <taxon>Eukaryota</taxon>
        <taxon>Metazoa</taxon>
        <taxon>Chordata</taxon>
        <taxon>Cephalochordata</taxon>
        <taxon>Leptocardii</taxon>
        <taxon>Amphioxiformes</taxon>
        <taxon>Branchiostomatidae</taxon>
        <taxon>Branchiostoma</taxon>
    </lineage>
</organism>